<dbReference type="GO" id="GO:0015888">
    <property type="term" value="P:thiamine transport"/>
    <property type="evidence" value="ECO:0007669"/>
    <property type="project" value="InterPro"/>
</dbReference>
<dbReference type="GO" id="GO:0030976">
    <property type="term" value="F:thiamine pyrophosphate binding"/>
    <property type="evidence" value="ECO:0007669"/>
    <property type="project" value="TreeGrafter"/>
</dbReference>
<dbReference type="InterPro" id="IPR005948">
    <property type="entry name" value="ThiB-like"/>
</dbReference>
<feature type="signal peptide" evidence="2">
    <location>
        <begin position="1"/>
        <end position="24"/>
    </location>
</feature>
<gene>
    <name evidence="3" type="ORF">HNR67_000168</name>
</gene>
<dbReference type="Proteomes" id="UP000533598">
    <property type="component" value="Unassembled WGS sequence"/>
</dbReference>
<dbReference type="Gene3D" id="3.40.190.10">
    <property type="entry name" value="Periplasmic binding protein-like II"/>
    <property type="match status" value="2"/>
</dbReference>
<keyword evidence="1 2" id="KW-0732">Signal</keyword>
<dbReference type="CDD" id="cd13545">
    <property type="entry name" value="PBP2_TbpA"/>
    <property type="match status" value="1"/>
</dbReference>
<sequence>MRRTTAAFALVTTLAMLTGCSLIGGSGATPAPPGETKVVLLTHESFAVSEGLFAEFKKQTGITVEQRALGDAGALTNQLVLTKANPLGDVVFGVDSTFASRAIDNGLLDPYQSPEAAKGPQRYAVDGSGALSAVDLGDVCMNVDLAYFAQKGLAEPKSLDELADPKYKDLLVVSDPATSSPGLAFLLNTVAKFGEDGWAGYWNRLKANGVKVVNGWETAYKQEFSVGGKGNRPIVLSYASSPAAEVGQDGKPKTKALLDTCYRQVEYAGVLKGAKQPEAARKLVDFLLGEKFQAQVAEQMYVYPAREGVALPAVWQQVAPQPRQAAALPAAKVAEGRERWVEQWRKLVQG</sequence>
<dbReference type="NCBIfam" id="TIGR01254">
    <property type="entry name" value="sfuA"/>
    <property type="match status" value="1"/>
</dbReference>
<dbReference type="PANTHER" id="PTHR30006">
    <property type="entry name" value="THIAMINE-BINDING PERIPLASMIC PROTEIN-RELATED"/>
    <property type="match status" value="1"/>
</dbReference>
<keyword evidence="4" id="KW-1185">Reference proteome</keyword>
<evidence type="ECO:0000313" key="4">
    <source>
        <dbReference type="Proteomes" id="UP000533598"/>
    </source>
</evidence>
<comment type="caution">
    <text evidence="3">The sequence shown here is derived from an EMBL/GenBank/DDBJ whole genome shotgun (WGS) entry which is preliminary data.</text>
</comment>
<feature type="chain" id="PRO_5038896646" evidence="2">
    <location>
        <begin position="25"/>
        <end position="350"/>
    </location>
</feature>
<evidence type="ECO:0000313" key="3">
    <source>
        <dbReference type="EMBL" id="MBB4674050.1"/>
    </source>
</evidence>
<protein>
    <submittedName>
        <fullName evidence="3">Thiamine transport system substrate-binding protein</fullName>
    </submittedName>
</protein>
<dbReference type="AlphaFoldDB" id="A0A7W7C3V1"/>
<dbReference type="EMBL" id="JACHMH010000001">
    <property type="protein sequence ID" value="MBB4674050.1"/>
    <property type="molecule type" value="Genomic_DNA"/>
</dbReference>
<reference evidence="3 4" key="1">
    <citation type="submission" date="2020-08" db="EMBL/GenBank/DDBJ databases">
        <title>Sequencing the genomes of 1000 actinobacteria strains.</title>
        <authorList>
            <person name="Klenk H.-P."/>
        </authorList>
    </citation>
    <scope>NUCLEOTIDE SEQUENCE [LARGE SCALE GENOMIC DNA]</scope>
    <source>
        <strain evidence="3 4">DSM 44230</strain>
    </source>
</reference>
<name>A0A7W7C3V1_9PSEU</name>
<dbReference type="PROSITE" id="PS51257">
    <property type="entry name" value="PROKAR_LIPOPROTEIN"/>
    <property type="match status" value="1"/>
</dbReference>
<dbReference type="GO" id="GO:0030975">
    <property type="term" value="F:thiamine binding"/>
    <property type="evidence" value="ECO:0007669"/>
    <property type="project" value="InterPro"/>
</dbReference>
<organism evidence="3 4">
    <name type="scientific">Crossiella cryophila</name>
    <dbReference type="NCBI Taxonomy" id="43355"/>
    <lineage>
        <taxon>Bacteria</taxon>
        <taxon>Bacillati</taxon>
        <taxon>Actinomycetota</taxon>
        <taxon>Actinomycetes</taxon>
        <taxon>Pseudonocardiales</taxon>
        <taxon>Pseudonocardiaceae</taxon>
        <taxon>Crossiella</taxon>
    </lineage>
</organism>
<dbReference type="Pfam" id="PF13343">
    <property type="entry name" value="SBP_bac_6"/>
    <property type="match status" value="1"/>
</dbReference>
<dbReference type="GO" id="GO:0030288">
    <property type="term" value="C:outer membrane-bounded periplasmic space"/>
    <property type="evidence" value="ECO:0007669"/>
    <property type="project" value="TreeGrafter"/>
</dbReference>
<evidence type="ECO:0000256" key="2">
    <source>
        <dbReference type="SAM" id="SignalP"/>
    </source>
</evidence>
<dbReference type="PANTHER" id="PTHR30006:SF2">
    <property type="entry name" value="ABC TRANSPORTER SUBSTRATE-BINDING PROTEIN"/>
    <property type="match status" value="1"/>
</dbReference>
<proteinExistence type="predicted"/>
<accession>A0A7W7C3V1</accession>
<evidence type="ECO:0000256" key="1">
    <source>
        <dbReference type="ARBA" id="ARBA00022729"/>
    </source>
</evidence>
<dbReference type="SUPFAM" id="SSF53850">
    <property type="entry name" value="Periplasmic binding protein-like II"/>
    <property type="match status" value="1"/>
</dbReference>